<dbReference type="EMBL" id="CP032427">
    <property type="protein sequence ID" value="AYC43030.1"/>
    <property type="molecule type" value="Genomic_DNA"/>
</dbReference>
<dbReference type="AlphaFoldDB" id="A0AAI8L800"/>
<evidence type="ECO:0000313" key="2">
    <source>
        <dbReference type="Proteomes" id="UP000265765"/>
    </source>
</evidence>
<dbReference type="SUPFAM" id="SSF103025">
    <property type="entry name" value="Folate-binding domain"/>
    <property type="match status" value="1"/>
</dbReference>
<protein>
    <submittedName>
        <fullName evidence="1">Sarcosine oxidase subunit gamma</fullName>
        <ecNumber evidence="1">1.5.3.1</ecNumber>
    </submittedName>
</protein>
<name>A0AAI8L800_9ACTN</name>
<dbReference type="Gene3D" id="3.30.70.1520">
    <property type="entry name" value="Heterotetrameric sarcosine oxidase"/>
    <property type="match status" value="1"/>
</dbReference>
<keyword evidence="1" id="KW-0560">Oxidoreductase</keyword>
<dbReference type="Pfam" id="PF04268">
    <property type="entry name" value="SoxG"/>
    <property type="match status" value="1"/>
</dbReference>
<dbReference type="InterPro" id="IPR007375">
    <property type="entry name" value="SoxG"/>
</dbReference>
<proteinExistence type="predicted"/>
<gene>
    <name evidence="1" type="primary">soxG</name>
    <name evidence="1" type="ORF">DWG14_07336</name>
</gene>
<accession>A0AAI8L800</accession>
<organism evidence="1 2">
    <name type="scientific">Streptomyces griseorubiginosus</name>
    <dbReference type="NCBI Taxonomy" id="67304"/>
    <lineage>
        <taxon>Bacteria</taxon>
        <taxon>Bacillati</taxon>
        <taxon>Actinomycetota</taxon>
        <taxon>Actinomycetes</taxon>
        <taxon>Kitasatosporales</taxon>
        <taxon>Streptomycetaceae</taxon>
        <taxon>Streptomyces</taxon>
    </lineage>
</organism>
<dbReference type="EC" id="1.5.3.1" evidence="1"/>
<evidence type="ECO:0000313" key="1">
    <source>
        <dbReference type="EMBL" id="AYC43030.1"/>
    </source>
</evidence>
<dbReference type="KEGG" id="sge:DWG14_07336"/>
<dbReference type="Gene3D" id="3.30.1360.120">
    <property type="entry name" value="Probable tRNA modification gtpase trme, domain 1"/>
    <property type="match status" value="1"/>
</dbReference>
<reference evidence="1 2" key="1">
    <citation type="submission" date="2018-09" db="EMBL/GenBank/DDBJ databases">
        <title>Production of Trimethoprim by Streptomyces sp. 3E-1.</title>
        <authorList>
            <person name="Kang H.J."/>
            <person name="Kim S.B."/>
        </authorList>
    </citation>
    <scope>NUCLEOTIDE SEQUENCE [LARGE SCALE GENOMIC DNA]</scope>
    <source>
        <strain evidence="1 2">3E-1</strain>
    </source>
</reference>
<dbReference type="Proteomes" id="UP000265765">
    <property type="component" value="Chromosome"/>
</dbReference>
<dbReference type="GO" id="GO:0008115">
    <property type="term" value="F:sarcosine oxidase activity"/>
    <property type="evidence" value="ECO:0007669"/>
    <property type="project" value="UniProtKB-EC"/>
</dbReference>
<dbReference type="InterPro" id="IPR027266">
    <property type="entry name" value="TrmE/GcvT-like"/>
</dbReference>
<sequence length="231" mass="24335">MADTAAPTAAMADTAPTTVMAGTAPTAAPLRSPLAGARDRLAAVTRASRGAVRLAELPFLTQLDVRLDPKGAAADAVGLALGLTLPVEPDTVVRAGELTALWLGPDEWLVVGPPGRRDMESRIREAGGDEPVSVVDVSAQRTTLLVSGPRARDLLAHGCSLDLHPRAFRAGRCAQTTLGRTQVVLVARDEPSSGFWVLVRSSFAGYLADWLVDAAVEWTGPDLLTERRQIS</sequence>